<dbReference type="Proteomes" id="UP000006038">
    <property type="component" value="Chromosome 5"/>
</dbReference>
<protein>
    <submittedName>
        <fullName evidence="1">Uncharacterized protein</fullName>
    </submittedName>
</protein>
<dbReference type="HOGENOM" id="CLU_3112598_0_0_1"/>
<reference evidence="1" key="1">
    <citation type="journal article" date="2013" name="Nat. Commun.">
        <title>Whole-genome sequencing of Oryza brachyantha reveals mechanisms underlying Oryza genome evolution.</title>
        <authorList>
            <person name="Chen J."/>
            <person name="Huang Q."/>
            <person name="Gao D."/>
            <person name="Wang J."/>
            <person name="Lang Y."/>
            <person name="Liu T."/>
            <person name="Li B."/>
            <person name="Bai Z."/>
            <person name="Luis Goicoechea J."/>
            <person name="Liang C."/>
            <person name="Chen C."/>
            <person name="Zhang W."/>
            <person name="Sun S."/>
            <person name="Liao Y."/>
            <person name="Zhang X."/>
            <person name="Yang L."/>
            <person name="Song C."/>
            <person name="Wang M."/>
            <person name="Shi J."/>
            <person name="Liu G."/>
            <person name="Liu J."/>
            <person name="Zhou H."/>
            <person name="Zhou W."/>
            <person name="Yu Q."/>
            <person name="An N."/>
            <person name="Chen Y."/>
            <person name="Cai Q."/>
            <person name="Wang B."/>
            <person name="Liu B."/>
            <person name="Min J."/>
            <person name="Huang Y."/>
            <person name="Wu H."/>
            <person name="Li Z."/>
            <person name="Zhang Y."/>
            <person name="Yin Y."/>
            <person name="Song W."/>
            <person name="Jiang J."/>
            <person name="Jackson S.A."/>
            <person name="Wing R.A."/>
            <person name="Wang J."/>
            <person name="Chen M."/>
        </authorList>
    </citation>
    <scope>NUCLEOTIDE SEQUENCE [LARGE SCALE GENOMIC DNA]</scope>
    <source>
        <strain evidence="1">cv. IRGC 101232</strain>
    </source>
</reference>
<accession>J3M487</accession>
<evidence type="ECO:0000313" key="2">
    <source>
        <dbReference type="Proteomes" id="UP000006038"/>
    </source>
</evidence>
<name>J3M487_ORYBR</name>
<dbReference type="Gramene" id="OB05G14110.1">
    <property type="protein sequence ID" value="OB05G14110.1"/>
    <property type="gene ID" value="OB05G14110"/>
</dbReference>
<evidence type="ECO:0000313" key="1">
    <source>
        <dbReference type="EnsemblPlants" id="OB05G14110.1"/>
    </source>
</evidence>
<reference evidence="1" key="2">
    <citation type="submission" date="2013-04" db="UniProtKB">
        <authorList>
            <consortium name="EnsemblPlants"/>
        </authorList>
    </citation>
    <scope>IDENTIFICATION</scope>
</reference>
<dbReference type="AlphaFoldDB" id="J3M487"/>
<organism evidence="1">
    <name type="scientific">Oryza brachyantha</name>
    <name type="common">malo sina</name>
    <dbReference type="NCBI Taxonomy" id="4533"/>
    <lineage>
        <taxon>Eukaryota</taxon>
        <taxon>Viridiplantae</taxon>
        <taxon>Streptophyta</taxon>
        <taxon>Embryophyta</taxon>
        <taxon>Tracheophyta</taxon>
        <taxon>Spermatophyta</taxon>
        <taxon>Magnoliopsida</taxon>
        <taxon>Liliopsida</taxon>
        <taxon>Poales</taxon>
        <taxon>Poaceae</taxon>
        <taxon>BOP clade</taxon>
        <taxon>Oryzoideae</taxon>
        <taxon>Oryzeae</taxon>
        <taxon>Oryzinae</taxon>
        <taxon>Oryza</taxon>
    </lineage>
</organism>
<proteinExistence type="predicted"/>
<dbReference type="EnsemblPlants" id="OB05G14110.1">
    <property type="protein sequence ID" value="OB05G14110.1"/>
    <property type="gene ID" value="OB05G14110"/>
</dbReference>
<sequence>MKLLQSNKPCLLLTISSPHPTTMKYNQVCVWKGANKLYMYNSNLNYGQNIF</sequence>
<keyword evidence="2" id="KW-1185">Reference proteome</keyword>